<accession>A0AA88DUF8</accession>
<name>A0AA88DUF8_FICCA</name>
<gene>
    <name evidence="2" type="ORF">TIFTF001_031220</name>
</gene>
<organism evidence="2 3">
    <name type="scientific">Ficus carica</name>
    <name type="common">Common fig</name>
    <dbReference type="NCBI Taxonomy" id="3494"/>
    <lineage>
        <taxon>Eukaryota</taxon>
        <taxon>Viridiplantae</taxon>
        <taxon>Streptophyta</taxon>
        <taxon>Embryophyta</taxon>
        <taxon>Tracheophyta</taxon>
        <taxon>Spermatophyta</taxon>
        <taxon>Magnoliopsida</taxon>
        <taxon>eudicotyledons</taxon>
        <taxon>Gunneridae</taxon>
        <taxon>Pentapetalae</taxon>
        <taxon>rosids</taxon>
        <taxon>fabids</taxon>
        <taxon>Rosales</taxon>
        <taxon>Moraceae</taxon>
        <taxon>Ficeae</taxon>
        <taxon>Ficus</taxon>
    </lineage>
</organism>
<dbReference type="EMBL" id="BTGU01000124">
    <property type="protein sequence ID" value="GMN62147.1"/>
    <property type="molecule type" value="Genomic_DNA"/>
</dbReference>
<evidence type="ECO:0000256" key="1">
    <source>
        <dbReference type="SAM" id="Coils"/>
    </source>
</evidence>
<sequence length="311" mass="34418">MKNLGSLSHFQYPDQILGETLDTVDSAEVHPTKKLHPEVAVEKLTIPISSVSTVQPSITASVAFVTVVAIPEGAETTTLAEWVDSIFESFPDSPFPTDGLETTTSLVSLPASSKTMFQSQSPIALTTMSDQSEPSEIRVSNSEPSSQALRTLEVVRKMTLNVGSESRSFKIPSSHKIRALEAQVCLFQGSQSEISQLKNEMITRENQIKELTEKSLRLEKFEEDLVAASRTLVTKEEEWVLKEGQFARIIKLKDNLIEDLSKRNQNLVSDAKSNEVLIRQPKDQVGLLESSDASPIYAIKMASLEYELETC</sequence>
<keyword evidence="1" id="KW-0175">Coiled coil</keyword>
<feature type="coiled-coil region" evidence="1">
    <location>
        <begin position="194"/>
        <end position="238"/>
    </location>
</feature>
<dbReference type="AlphaFoldDB" id="A0AA88DUF8"/>
<evidence type="ECO:0000313" key="3">
    <source>
        <dbReference type="Proteomes" id="UP001187192"/>
    </source>
</evidence>
<protein>
    <submittedName>
        <fullName evidence="2">Uncharacterized protein</fullName>
    </submittedName>
</protein>
<proteinExistence type="predicted"/>
<dbReference type="Proteomes" id="UP001187192">
    <property type="component" value="Unassembled WGS sequence"/>
</dbReference>
<reference evidence="2" key="1">
    <citation type="submission" date="2023-07" db="EMBL/GenBank/DDBJ databases">
        <title>draft genome sequence of fig (Ficus carica).</title>
        <authorList>
            <person name="Takahashi T."/>
            <person name="Nishimura K."/>
        </authorList>
    </citation>
    <scope>NUCLEOTIDE SEQUENCE</scope>
</reference>
<keyword evidence="3" id="KW-1185">Reference proteome</keyword>
<evidence type="ECO:0000313" key="2">
    <source>
        <dbReference type="EMBL" id="GMN62147.1"/>
    </source>
</evidence>
<comment type="caution">
    <text evidence="2">The sequence shown here is derived from an EMBL/GenBank/DDBJ whole genome shotgun (WGS) entry which is preliminary data.</text>
</comment>